<dbReference type="PROSITE" id="PS00041">
    <property type="entry name" value="HTH_ARAC_FAMILY_1"/>
    <property type="match status" value="1"/>
</dbReference>
<dbReference type="PRINTS" id="PR00032">
    <property type="entry name" value="HTHARAC"/>
</dbReference>
<dbReference type="GO" id="GO:0003700">
    <property type="term" value="F:DNA-binding transcription factor activity"/>
    <property type="evidence" value="ECO:0007669"/>
    <property type="project" value="InterPro"/>
</dbReference>
<dbReference type="PANTHER" id="PTHR43280:SF32">
    <property type="entry name" value="TRANSCRIPTIONAL REGULATORY PROTEIN"/>
    <property type="match status" value="1"/>
</dbReference>
<dbReference type="STRING" id="683125.SAMN05660206_11654"/>
<protein>
    <submittedName>
        <fullName evidence="5">AraC-type DNA-binding protein</fullName>
    </submittedName>
</protein>
<evidence type="ECO:0000313" key="5">
    <source>
        <dbReference type="EMBL" id="SFT16193.1"/>
    </source>
</evidence>
<dbReference type="PANTHER" id="PTHR43280">
    <property type="entry name" value="ARAC-FAMILY TRANSCRIPTIONAL REGULATOR"/>
    <property type="match status" value="1"/>
</dbReference>
<proteinExistence type="predicted"/>
<evidence type="ECO:0000256" key="1">
    <source>
        <dbReference type="ARBA" id="ARBA00023015"/>
    </source>
</evidence>
<evidence type="ECO:0000313" key="6">
    <source>
        <dbReference type="Proteomes" id="UP000198785"/>
    </source>
</evidence>
<evidence type="ECO:0000256" key="2">
    <source>
        <dbReference type="ARBA" id="ARBA00023125"/>
    </source>
</evidence>
<feature type="domain" description="HTH araC/xylS-type" evidence="4">
    <location>
        <begin position="172"/>
        <end position="270"/>
    </location>
</feature>
<dbReference type="GO" id="GO:0043565">
    <property type="term" value="F:sequence-specific DNA binding"/>
    <property type="evidence" value="ECO:0007669"/>
    <property type="project" value="InterPro"/>
</dbReference>
<name>A0A1I6VR43_9SPHI</name>
<evidence type="ECO:0000259" key="4">
    <source>
        <dbReference type="PROSITE" id="PS01124"/>
    </source>
</evidence>
<dbReference type="EMBL" id="FOZZ01000016">
    <property type="protein sequence ID" value="SFT16193.1"/>
    <property type="molecule type" value="Genomic_DNA"/>
</dbReference>
<evidence type="ECO:0000256" key="3">
    <source>
        <dbReference type="ARBA" id="ARBA00023163"/>
    </source>
</evidence>
<gene>
    <name evidence="5" type="ORF">SAMN05660206_11654</name>
</gene>
<reference evidence="5 6" key="1">
    <citation type="submission" date="2016-10" db="EMBL/GenBank/DDBJ databases">
        <authorList>
            <person name="de Groot N.N."/>
        </authorList>
    </citation>
    <scope>NUCLEOTIDE SEQUENCE [LARGE SCALE GENOMIC DNA]</scope>
    <source>
        <strain evidence="5 6">DSM 22789</strain>
    </source>
</reference>
<keyword evidence="2 5" id="KW-0238">DNA-binding</keyword>
<accession>A0A1I6VR43</accession>
<dbReference type="InterPro" id="IPR020449">
    <property type="entry name" value="Tscrpt_reg_AraC-type_HTH"/>
</dbReference>
<dbReference type="PROSITE" id="PS01124">
    <property type="entry name" value="HTH_ARAC_FAMILY_2"/>
    <property type="match status" value="1"/>
</dbReference>
<dbReference type="SUPFAM" id="SSF51215">
    <property type="entry name" value="Regulatory protein AraC"/>
    <property type="match status" value="1"/>
</dbReference>
<dbReference type="InterPro" id="IPR018062">
    <property type="entry name" value="HTH_AraC-typ_CS"/>
</dbReference>
<keyword evidence="3" id="KW-0804">Transcription</keyword>
<dbReference type="OrthoDB" id="2585681at2"/>
<organism evidence="5 6">
    <name type="scientific">Sphingobacterium wenxiniae</name>
    <dbReference type="NCBI Taxonomy" id="683125"/>
    <lineage>
        <taxon>Bacteria</taxon>
        <taxon>Pseudomonadati</taxon>
        <taxon>Bacteroidota</taxon>
        <taxon>Sphingobacteriia</taxon>
        <taxon>Sphingobacteriales</taxon>
        <taxon>Sphingobacteriaceae</taxon>
        <taxon>Sphingobacterium</taxon>
    </lineage>
</organism>
<dbReference type="SUPFAM" id="SSF46689">
    <property type="entry name" value="Homeodomain-like"/>
    <property type="match status" value="1"/>
</dbReference>
<dbReference type="InterPro" id="IPR018060">
    <property type="entry name" value="HTH_AraC"/>
</dbReference>
<dbReference type="AlphaFoldDB" id="A0A1I6VR43"/>
<sequence>MEEVFKIFKIDSRDAEKIAAQINKPHQHNFEELLIGKEGQLEHFIDFRSELMEAPFISFVTQGKVHRVKPLPKHGRCAIWGIRFKSEFIAETTFRLYASFHDNASFCIENNQQFVRLDSICEMINDEYQQDVPDFSVIRDLLSALFTMIQSARNKQNRNNDETMQISSNTFRSFLALLDKHYKEARDVNFYAEKLFMSTRNLNNICQKVLHQSVSEIIETRRLTEAKNLLMTTSLNIAEIGYKLGYNEKTYFTHAFKRKSGITPSAFRKEMKKIIS</sequence>
<keyword evidence="1" id="KW-0805">Transcription regulation</keyword>
<keyword evidence="6" id="KW-1185">Reference proteome</keyword>
<dbReference type="SMART" id="SM00342">
    <property type="entry name" value="HTH_ARAC"/>
    <property type="match status" value="1"/>
</dbReference>
<dbReference type="InterPro" id="IPR037923">
    <property type="entry name" value="HTH-like"/>
</dbReference>
<dbReference type="RefSeq" id="WP_093367530.1">
    <property type="nucleotide sequence ID" value="NZ_FOZZ01000016.1"/>
</dbReference>
<dbReference type="InterPro" id="IPR009057">
    <property type="entry name" value="Homeodomain-like_sf"/>
</dbReference>
<dbReference type="Proteomes" id="UP000198785">
    <property type="component" value="Unassembled WGS sequence"/>
</dbReference>
<dbReference type="Gene3D" id="1.10.10.60">
    <property type="entry name" value="Homeodomain-like"/>
    <property type="match status" value="1"/>
</dbReference>
<dbReference type="Pfam" id="PF12833">
    <property type="entry name" value="HTH_18"/>
    <property type="match status" value="1"/>
</dbReference>